<organism evidence="1 2">
    <name type="scientific">Geodermatophilus ruber</name>
    <dbReference type="NCBI Taxonomy" id="504800"/>
    <lineage>
        <taxon>Bacteria</taxon>
        <taxon>Bacillati</taxon>
        <taxon>Actinomycetota</taxon>
        <taxon>Actinomycetes</taxon>
        <taxon>Geodermatophilales</taxon>
        <taxon>Geodermatophilaceae</taxon>
        <taxon>Geodermatophilus</taxon>
    </lineage>
</organism>
<accession>A0A1I4A4R7</accession>
<protein>
    <submittedName>
        <fullName evidence="1">Uncharacterized protein</fullName>
    </submittedName>
</protein>
<reference evidence="2" key="1">
    <citation type="submission" date="2016-10" db="EMBL/GenBank/DDBJ databases">
        <authorList>
            <person name="Varghese N."/>
            <person name="Submissions S."/>
        </authorList>
    </citation>
    <scope>NUCLEOTIDE SEQUENCE [LARGE SCALE GENOMIC DNA]</scope>
    <source>
        <strain evidence="2">DSM 45317</strain>
    </source>
</reference>
<evidence type="ECO:0000313" key="2">
    <source>
        <dbReference type="Proteomes" id="UP000199152"/>
    </source>
</evidence>
<dbReference type="OrthoDB" id="8776710at2"/>
<evidence type="ECO:0000313" key="1">
    <source>
        <dbReference type="EMBL" id="SFK50856.1"/>
    </source>
</evidence>
<dbReference type="AlphaFoldDB" id="A0A1I4A4R7"/>
<dbReference type="InParanoid" id="A0A1I4A4R7"/>
<dbReference type="STRING" id="504800.SAMN04488085_10258"/>
<keyword evidence="2" id="KW-1185">Reference proteome</keyword>
<dbReference type="Proteomes" id="UP000199152">
    <property type="component" value="Unassembled WGS sequence"/>
</dbReference>
<proteinExistence type="predicted"/>
<dbReference type="EMBL" id="FOSW01000002">
    <property type="protein sequence ID" value="SFK50856.1"/>
    <property type="molecule type" value="Genomic_DNA"/>
</dbReference>
<dbReference type="RefSeq" id="WP_091321168.1">
    <property type="nucleotide sequence ID" value="NZ_FOSW01000002.1"/>
</dbReference>
<gene>
    <name evidence="1" type="ORF">SAMN04488085_10258</name>
</gene>
<sequence>MADVIPLFGAPVRDPRPRADLFGPEERVNDLVPGGEHIDADVRFGVDVWDLAGHHSWRDKAGAYTRLDFGKLAPHWREPAKEMALLQLNPALAAARASDSPMAQNWPHIQEPVKPVTAQGNLKMLGHALAVVDQHRLTPLDSEDWQRLRLLLPQPASVEDKQAGATLSPKTARGRAQQLVALWQVTRITGRSDLFSDALPFDGRDINTLFSTTDRGRNSVRPHENVGHVLGYTAWLFDHVANDIVDHVAWWADNTADEAPLSRDELREGMLYRAGEIAERTGGVLPGSRNVNGGLTLAHSALARLQHCYDADAAFDAGRWVMSQLRGQVTLSEEASPCPLPITALPTRDGGERPWVPRLLASEDELDIWQRRMVYAAMYYLSATIMLRDSQLAVLPLNCLVTEDIQRPDGTSYVQHKLAAYKTKNRHAPVPTEVTTNGRVAGIITLLQRLQQALGYEPARHPHTGVSYLFDQRLATPLGKQPRVDARDGLYLDQGFVKVMVEGARALHQRGVLSRDLTDVALNMRQVRITCAQAYAGREHGQALAAAFGQWDTAAVAGGYIGDVYRLIAPLEPEDTREIAQQDTGRRLVRTARSRVGLTGNGLARFDAAVEASAALSNPTPLTPARLKTLGRKNPHIEQGPLTLCVYQPEGALCGGKGKPDFRLCLPGQCRNSVMSLADRARYELMRRQHLAAHADVLRRAADKMDDANPAIRVEFADHDDADLQRIITEHVDDYIRAALEDRA</sequence>
<name>A0A1I4A4R7_9ACTN</name>